<proteinExistence type="predicted"/>
<comment type="caution">
    <text evidence="1">The sequence shown here is derived from an EMBL/GenBank/DDBJ whole genome shotgun (WGS) entry which is preliminary data.</text>
</comment>
<sequence length="602" mass="65334">MIKLLLGLKTFSNQKSSDWKLNMGLLSVMLIAGVIVISSCESDEPEIISAAPLKDTPKDDRLTGKEAYISHDNPRTGAPYTEEELAALSYDPGKEDQYNPGGNVSLDIVIQLEPQKIEVLIGDNQSLMVIENPTIDGNDQYVANFSTNFDDLGFGPGEDRTLSFVITYNNASDGVAASVQTLDFTFRMANVRPRALAFLKKSNGETLEIKSQVTGVAQKEDLKYGHIFTFDGTDDYLSLIDSDDLSFRYTDDYSVSIWINTTSSNSDPVIIGDKDWGSGGNPGFLFAHIGTEWKLNLGDGASRVDITGGTINDGQWHNLVATFNRDGDAVIYQDGEEVGRSDMSGIGNMNSGFPIRLAQDGTSGYGLWYEGMTSEPVIYDYVLSSGEVAGINEDKELFNVQLRKNDGTVSLLNVDHQSGTAIELDTVRQKHRIVRTFNGDPDLATINDGGDLDFRFAGDFSVAVWVNTTVSQSDPVIIGDKDWGSGGNKGFLLAQIGSNWKLNAGDGNGNRIDANGNDINDGFWHLIGVTFDRDGSAVIYQDGVALEAVDMSGLGDMTSGFPMRLAQDGTGGYGLWYEGKTSTAYVFDYALSESEMAALYGE</sequence>
<dbReference type="RefSeq" id="WP_346759013.1">
    <property type="nucleotide sequence ID" value="NZ_JAUJEB010000003.1"/>
</dbReference>
<keyword evidence="2" id="KW-1185">Reference proteome</keyword>
<dbReference type="InterPro" id="IPR013320">
    <property type="entry name" value="ConA-like_dom_sf"/>
</dbReference>
<protein>
    <submittedName>
        <fullName evidence="1">LamG domain-containing protein</fullName>
    </submittedName>
</protein>
<dbReference type="EMBL" id="JAUJEB010000003">
    <property type="protein sequence ID" value="MDN5213676.1"/>
    <property type="molecule type" value="Genomic_DNA"/>
</dbReference>
<dbReference type="SUPFAM" id="SSF49899">
    <property type="entry name" value="Concanavalin A-like lectins/glucanases"/>
    <property type="match status" value="2"/>
</dbReference>
<organism evidence="1 2">
    <name type="scientific">Agaribacillus aureus</name>
    <dbReference type="NCBI Taxonomy" id="3051825"/>
    <lineage>
        <taxon>Bacteria</taxon>
        <taxon>Pseudomonadati</taxon>
        <taxon>Bacteroidota</taxon>
        <taxon>Cytophagia</taxon>
        <taxon>Cytophagales</taxon>
        <taxon>Splendidivirgaceae</taxon>
        <taxon>Agaribacillus</taxon>
    </lineage>
</organism>
<accession>A0ABT8L8V6</accession>
<gene>
    <name evidence="1" type="ORF">QQ020_16510</name>
</gene>
<dbReference type="Pfam" id="PF13385">
    <property type="entry name" value="Laminin_G_3"/>
    <property type="match status" value="2"/>
</dbReference>
<name>A0ABT8L8V6_9BACT</name>
<dbReference type="Gene3D" id="2.60.120.200">
    <property type="match status" value="2"/>
</dbReference>
<evidence type="ECO:0000313" key="1">
    <source>
        <dbReference type="EMBL" id="MDN5213676.1"/>
    </source>
</evidence>
<evidence type="ECO:0000313" key="2">
    <source>
        <dbReference type="Proteomes" id="UP001172083"/>
    </source>
</evidence>
<reference evidence="1" key="1">
    <citation type="submission" date="2023-06" db="EMBL/GenBank/DDBJ databases">
        <title>Genomic of Agaribacillus aureum.</title>
        <authorList>
            <person name="Wang G."/>
        </authorList>
    </citation>
    <scope>NUCLEOTIDE SEQUENCE</scope>
    <source>
        <strain evidence="1">BMA12</strain>
    </source>
</reference>
<dbReference type="Proteomes" id="UP001172083">
    <property type="component" value="Unassembled WGS sequence"/>
</dbReference>